<reference evidence="2" key="1">
    <citation type="journal article" date="2001" name="DNA Res.">
        <title>Complete genome sequence of an aerobic thermoacidophilic Crenarchaeon, Sulfolobus tokodaii strain7.</title>
        <authorList>
            <person name="Kawarabayasi Y."/>
            <person name="Hino Y."/>
            <person name="Horikawa H."/>
            <person name="Jin-no K."/>
            <person name="Takahashi M."/>
            <person name="Sekine M."/>
            <person name="Baba S."/>
            <person name="Ankai A."/>
            <person name="Kosugi H."/>
            <person name="Hosoyama A."/>
            <person name="Fukui S."/>
            <person name="Nagai Y."/>
            <person name="Nishijima K."/>
            <person name="Otsuka R."/>
            <person name="Nakazawa H."/>
            <person name="Takamiya M."/>
            <person name="Kato Y."/>
            <person name="Yoshizawa T."/>
            <person name="Tanaka T."/>
            <person name="Kudoh Y."/>
            <person name="Yamazaki J."/>
            <person name="Kushida N."/>
            <person name="Oguchi A."/>
            <person name="Aoki K."/>
            <person name="Masuda S."/>
            <person name="Yanagii M."/>
            <person name="Nishimura M."/>
            <person name="Yamagishi A."/>
            <person name="Oshima T."/>
            <person name="Kikuchi H."/>
        </authorList>
    </citation>
    <scope>NUCLEOTIDE SEQUENCE [LARGE SCALE GENOMIC DNA]</scope>
    <source>
        <strain evidence="2">DSM 16993 / JCM 10545 / NBRC 100140 / 7</strain>
    </source>
</reference>
<dbReference type="EMBL" id="BA000023">
    <property type="protein sequence ID" value="BAB65974.1"/>
    <property type="molecule type" value="Genomic_DNA"/>
</dbReference>
<dbReference type="AlphaFoldDB" id="Q973D9"/>
<dbReference type="RefSeq" id="WP_010978956.1">
    <property type="nucleotide sequence ID" value="NC_003106.2"/>
</dbReference>
<proteinExistence type="predicted"/>
<organism evidence="1 2">
    <name type="scientific">Sulfurisphaera tokodaii (strain DSM 16993 / JCM 10545 / NBRC 100140 / 7)</name>
    <name type="common">Sulfolobus tokodaii</name>
    <dbReference type="NCBI Taxonomy" id="273063"/>
    <lineage>
        <taxon>Archaea</taxon>
        <taxon>Thermoproteota</taxon>
        <taxon>Thermoprotei</taxon>
        <taxon>Sulfolobales</taxon>
        <taxon>Sulfolobaceae</taxon>
        <taxon>Sulfurisphaera</taxon>
    </lineage>
</organism>
<accession>Q973D9</accession>
<evidence type="ECO:0000313" key="1">
    <source>
        <dbReference type="EMBL" id="BAB65974.1"/>
    </source>
</evidence>
<dbReference type="PATRIC" id="fig|273063.9.peg.1071"/>
<dbReference type="Proteomes" id="UP000001015">
    <property type="component" value="Chromosome"/>
</dbReference>
<protein>
    <submittedName>
        <fullName evidence="1">Uncharacterized protein</fullName>
    </submittedName>
</protein>
<dbReference type="GeneID" id="1458926"/>
<dbReference type="eggNOG" id="arCOG08377">
    <property type="taxonomic scope" value="Archaea"/>
</dbReference>
<dbReference type="OrthoDB" id="44126at2157"/>
<dbReference type="KEGG" id="sto:STK_09560"/>
<keyword evidence="2" id="KW-1185">Reference proteome</keyword>
<evidence type="ECO:0000313" key="2">
    <source>
        <dbReference type="Proteomes" id="UP000001015"/>
    </source>
</evidence>
<gene>
    <name evidence="1" type="primary">ST0956</name>
    <name evidence="1" type="ordered locus">STK_09560</name>
</gene>
<sequence>MKAQIRFGENWVKVNESVFYVSPQIVKAIKHVVETLAKENLEPEPEEVELYAKALLLLKPTTVEEADHYINVIATLETIDDFFRVKEIIDRIYANRSADVMVREL</sequence>
<dbReference type="STRING" id="273063.STK_09560"/>
<name>Q973D9_SULTO</name>